<dbReference type="SUPFAM" id="SSF55729">
    <property type="entry name" value="Acyl-CoA N-acyltransferases (Nat)"/>
    <property type="match status" value="1"/>
</dbReference>
<gene>
    <name evidence="2" type="ORF">X560_1208</name>
</gene>
<dbReference type="AlphaFoldDB" id="A0A0J8GFB6"/>
<protein>
    <recommendedName>
        <fullName evidence="1">N-acetyltransferase domain-containing protein</fullName>
    </recommendedName>
</protein>
<dbReference type="RefSeq" id="WP_007473217.1">
    <property type="nucleotide sequence ID" value="NZ_KQ130615.1"/>
</dbReference>
<dbReference type="Proteomes" id="UP000052258">
    <property type="component" value="Unassembled WGS sequence"/>
</dbReference>
<organism evidence="2 3">
    <name type="scientific">Listeria fleischmannii 1991</name>
    <dbReference type="NCBI Taxonomy" id="1430899"/>
    <lineage>
        <taxon>Bacteria</taxon>
        <taxon>Bacillati</taxon>
        <taxon>Bacillota</taxon>
        <taxon>Bacilli</taxon>
        <taxon>Bacillales</taxon>
        <taxon>Listeriaceae</taxon>
        <taxon>Listeria</taxon>
    </lineage>
</organism>
<dbReference type="OrthoDB" id="6382410at2"/>
<accession>A0A0J8GFB6</accession>
<evidence type="ECO:0000259" key="1">
    <source>
        <dbReference type="PROSITE" id="PS51186"/>
    </source>
</evidence>
<dbReference type="PROSITE" id="PS51186">
    <property type="entry name" value="GNAT"/>
    <property type="match status" value="1"/>
</dbReference>
<dbReference type="InterPro" id="IPR016181">
    <property type="entry name" value="Acyl_CoA_acyltransferase"/>
</dbReference>
<dbReference type="PATRIC" id="fig|1430899.3.peg.1404"/>
<dbReference type="GO" id="GO:0016747">
    <property type="term" value="F:acyltransferase activity, transferring groups other than amino-acyl groups"/>
    <property type="evidence" value="ECO:0007669"/>
    <property type="project" value="InterPro"/>
</dbReference>
<name>A0A0J8GFB6_9LIST</name>
<reference evidence="2 3" key="1">
    <citation type="journal article" date="2015" name="Genome Biol. Evol.">
        <title>Comparative Genomics of Listeria Sensu Lato: Genus-Wide Differences in Evolutionary Dynamics and the Progressive Gain of Complex, Potentially Pathogenicity-Related Traits through Lateral Gene Transfer.</title>
        <authorList>
            <person name="Chiara M."/>
            <person name="Caruso M."/>
            <person name="D'Erchia A.M."/>
            <person name="Manzari C."/>
            <person name="Fraccalvieri R."/>
            <person name="Goffredo E."/>
            <person name="Latorre L."/>
            <person name="Miccolupo A."/>
            <person name="Padalino I."/>
            <person name="Santagada G."/>
            <person name="Chiocco D."/>
            <person name="Pesole G."/>
            <person name="Horner D.S."/>
            <person name="Parisi A."/>
        </authorList>
    </citation>
    <scope>NUCLEOTIDE SEQUENCE [LARGE SCALE GENOMIC DNA]</scope>
    <source>
        <strain evidence="2 3">1991</strain>
    </source>
</reference>
<keyword evidence="3" id="KW-1185">Reference proteome</keyword>
<dbReference type="Pfam" id="PF00583">
    <property type="entry name" value="Acetyltransf_1"/>
    <property type="match status" value="1"/>
</dbReference>
<dbReference type="EMBL" id="AZHO01000014">
    <property type="protein sequence ID" value="KMT59679.1"/>
    <property type="molecule type" value="Genomic_DNA"/>
</dbReference>
<dbReference type="InterPro" id="IPR000182">
    <property type="entry name" value="GNAT_dom"/>
</dbReference>
<feature type="domain" description="N-acetyltransferase" evidence="1">
    <location>
        <begin position="13"/>
        <end position="177"/>
    </location>
</feature>
<evidence type="ECO:0000313" key="2">
    <source>
        <dbReference type="EMBL" id="KMT59679.1"/>
    </source>
</evidence>
<evidence type="ECO:0000313" key="3">
    <source>
        <dbReference type="Proteomes" id="UP000052258"/>
    </source>
</evidence>
<proteinExistence type="predicted"/>
<comment type="caution">
    <text evidence="2">The sequence shown here is derived from an EMBL/GenBank/DDBJ whole genome shotgun (WGS) entry which is preliminary data.</text>
</comment>
<dbReference type="Gene3D" id="3.40.630.30">
    <property type="match status" value="1"/>
</dbReference>
<sequence>MTLDKFTKNNLTFEIHQATAENREQIDQLMQKTATWLKNAGSTQWNDILEGTDVHQIGERIHQNEVFILTQGKETAGTMIVRKTPSSWDDNLWGEKATETAYYVHRLMISRTYKGMELANKMLQFAEKQAALNGVSYLRLDTLATNVALNRLYSQSFTFLFSKDGYALYEKKVEPLK</sequence>